<dbReference type="PANTHER" id="PTHR42648:SF11">
    <property type="entry name" value="TRANSPOSON TY4-P GAG-POL POLYPROTEIN"/>
    <property type="match status" value="1"/>
</dbReference>
<dbReference type="InterPro" id="IPR001584">
    <property type="entry name" value="Integrase_cat-core"/>
</dbReference>
<dbReference type="EMBL" id="BSXU01002216">
    <property type="protein sequence ID" value="GMG35474.1"/>
    <property type="molecule type" value="Genomic_DNA"/>
</dbReference>
<dbReference type="GO" id="GO:0003964">
    <property type="term" value="F:RNA-directed DNA polymerase activity"/>
    <property type="evidence" value="ECO:0007669"/>
    <property type="project" value="UniProtKB-KW"/>
</dbReference>
<comment type="function">
    <text evidence="18">Reverse transcriptase/ribonuclease H (RT) is a multifunctional enzyme that catalyzes the conversion of the retro-elements RNA genome into dsDNA within the VLP. The enzyme displays a DNA polymerase activity that can copy either DNA or RNA templates, and a ribonuclease H (RNase H) activity that cleaves the RNA strand of RNA-DNA heteroduplexes during plus-strand synthesis and hydrolyzes RNA primers. The conversion leads to a linear dsDNA copy of the retrotransposon that includes long terminal repeats (LTRs) at both ends.</text>
</comment>
<evidence type="ECO:0000256" key="8">
    <source>
        <dbReference type="ARBA" id="ARBA00022723"/>
    </source>
</evidence>
<evidence type="ECO:0000313" key="24">
    <source>
        <dbReference type="EMBL" id="GMG35474.1"/>
    </source>
</evidence>
<evidence type="ECO:0000256" key="14">
    <source>
        <dbReference type="ARBA" id="ARBA00022918"/>
    </source>
</evidence>
<evidence type="ECO:0000256" key="9">
    <source>
        <dbReference type="ARBA" id="ARBA00022759"/>
    </source>
</evidence>
<evidence type="ECO:0000256" key="7">
    <source>
        <dbReference type="ARBA" id="ARBA00022722"/>
    </source>
</evidence>
<dbReference type="OrthoDB" id="4096181at2759"/>
<dbReference type="InterPro" id="IPR036397">
    <property type="entry name" value="RNaseH_sf"/>
</dbReference>
<dbReference type="Proteomes" id="UP001165063">
    <property type="component" value="Unassembled WGS sequence"/>
</dbReference>
<dbReference type="SUPFAM" id="SSF57756">
    <property type="entry name" value="Retrovirus zinc finger-like domains"/>
    <property type="match status" value="1"/>
</dbReference>
<comment type="catalytic activity">
    <reaction evidence="1">
        <text>Endonucleolytic cleavage to 5'-phosphomonoester.</text>
        <dbReference type="EC" id="3.1.26.4"/>
    </reaction>
</comment>
<keyword evidence="17" id="KW-0233">DNA recombination</keyword>
<keyword evidence="11" id="KW-0460">Magnesium</keyword>
<evidence type="ECO:0000256" key="19">
    <source>
        <dbReference type="ARBA" id="ARBA00025615"/>
    </source>
</evidence>
<dbReference type="GO" id="GO:0003887">
    <property type="term" value="F:DNA-directed DNA polymerase activity"/>
    <property type="evidence" value="ECO:0007669"/>
    <property type="project" value="UniProtKB-KW"/>
</dbReference>
<evidence type="ECO:0000256" key="10">
    <source>
        <dbReference type="ARBA" id="ARBA00022801"/>
    </source>
</evidence>
<comment type="function">
    <text evidence="19">Integrase (IN) targets the VLP to the nucleus, where a subparticle preintegration complex (PIC) containing at least integrase and the newly synthesized dsDNA copy of the retrotransposon must transit the nuclear membrane. Once in the nucleus, integrase performs the integration of the dsDNA into the host genome.</text>
</comment>
<evidence type="ECO:0000259" key="23">
    <source>
        <dbReference type="PROSITE" id="PS50994"/>
    </source>
</evidence>
<dbReference type="GO" id="GO:0008270">
    <property type="term" value="F:zinc ion binding"/>
    <property type="evidence" value="ECO:0007669"/>
    <property type="project" value="InterPro"/>
</dbReference>
<evidence type="ECO:0000256" key="18">
    <source>
        <dbReference type="ARBA" id="ARBA00025590"/>
    </source>
</evidence>
<evidence type="ECO:0000256" key="3">
    <source>
        <dbReference type="ARBA" id="ARBA00022490"/>
    </source>
</evidence>
<evidence type="ECO:0000256" key="15">
    <source>
        <dbReference type="ARBA" id="ARBA00022932"/>
    </source>
</evidence>
<dbReference type="InterPro" id="IPR036875">
    <property type="entry name" value="Znf_CCHC_sf"/>
</dbReference>
<protein>
    <submittedName>
        <fullName evidence="24">Unnamed protein product</fullName>
    </submittedName>
</protein>
<keyword evidence="14" id="KW-0695">RNA-directed DNA polymerase</keyword>
<name>A0A9W7DKH9_AMBMO</name>
<comment type="catalytic activity">
    <reaction evidence="20">
        <text>DNA(n) + a 2'-deoxyribonucleoside 5'-triphosphate = DNA(n+1) + diphosphate</text>
        <dbReference type="Rhea" id="RHEA:22508"/>
        <dbReference type="Rhea" id="RHEA-COMP:17339"/>
        <dbReference type="Rhea" id="RHEA-COMP:17340"/>
        <dbReference type="ChEBI" id="CHEBI:33019"/>
        <dbReference type="ChEBI" id="CHEBI:61560"/>
        <dbReference type="ChEBI" id="CHEBI:173112"/>
        <dbReference type="EC" id="2.7.7.49"/>
    </reaction>
</comment>
<evidence type="ECO:0000256" key="11">
    <source>
        <dbReference type="ARBA" id="ARBA00022842"/>
    </source>
</evidence>
<dbReference type="InterPro" id="IPR039537">
    <property type="entry name" value="Retrotran_Ty1/copia-like"/>
</dbReference>
<evidence type="ECO:0000256" key="1">
    <source>
        <dbReference type="ARBA" id="ARBA00000077"/>
    </source>
</evidence>
<dbReference type="GO" id="GO:0005737">
    <property type="term" value="C:cytoplasm"/>
    <property type="evidence" value="ECO:0007669"/>
    <property type="project" value="UniProtKB-SubCell"/>
</dbReference>
<evidence type="ECO:0000256" key="12">
    <source>
        <dbReference type="ARBA" id="ARBA00022884"/>
    </source>
</evidence>
<feature type="domain" description="Integrase catalytic" evidence="23">
    <location>
        <begin position="562"/>
        <end position="731"/>
    </location>
</feature>
<organism evidence="24 25">
    <name type="scientific">Ambrosiozyma monospora</name>
    <name type="common">Yeast</name>
    <name type="synonym">Endomycopsis monosporus</name>
    <dbReference type="NCBI Taxonomy" id="43982"/>
    <lineage>
        <taxon>Eukaryota</taxon>
        <taxon>Fungi</taxon>
        <taxon>Dikarya</taxon>
        <taxon>Ascomycota</taxon>
        <taxon>Saccharomycotina</taxon>
        <taxon>Pichiomycetes</taxon>
        <taxon>Pichiales</taxon>
        <taxon>Pichiaceae</taxon>
        <taxon>Ambrosiozyma</taxon>
    </lineage>
</organism>
<evidence type="ECO:0000256" key="4">
    <source>
        <dbReference type="ARBA" id="ARBA00022578"/>
    </source>
</evidence>
<dbReference type="Pfam" id="PF00665">
    <property type="entry name" value="rve"/>
    <property type="match status" value="1"/>
</dbReference>
<evidence type="ECO:0000256" key="5">
    <source>
        <dbReference type="ARBA" id="ARBA00022679"/>
    </source>
</evidence>
<dbReference type="PROSITE" id="PS50994">
    <property type="entry name" value="INTEGRASE"/>
    <property type="match status" value="1"/>
</dbReference>
<feature type="compositionally biased region" description="Basic residues" evidence="22">
    <location>
        <begin position="262"/>
        <end position="273"/>
    </location>
</feature>
<comment type="caution">
    <text evidence="24">The sequence shown here is derived from an EMBL/GenBank/DDBJ whole genome shotgun (WGS) entry which is preliminary data.</text>
</comment>
<dbReference type="GO" id="GO:0015074">
    <property type="term" value="P:DNA integration"/>
    <property type="evidence" value="ECO:0007669"/>
    <property type="project" value="UniProtKB-KW"/>
</dbReference>
<keyword evidence="9" id="KW-0255">Endonuclease</keyword>
<dbReference type="GO" id="GO:0003723">
    <property type="term" value="F:RNA binding"/>
    <property type="evidence" value="ECO:0007669"/>
    <property type="project" value="UniProtKB-KW"/>
</dbReference>
<keyword evidence="7" id="KW-0540">Nuclease</keyword>
<proteinExistence type="predicted"/>
<dbReference type="GO" id="GO:0004523">
    <property type="term" value="F:RNA-DNA hybrid ribonuclease activity"/>
    <property type="evidence" value="ECO:0007669"/>
    <property type="project" value="UniProtKB-EC"/>
</dbReference>
<evidence type="ECO:0000256" key="21">
    <source>
        <dbReference type="ARBA" id="ARBA00049244"/>
    </source>
</evidence>
<dbReference type="GO" id="GO:0003677">
    <property type="term" value="F:DNA binding"/>
    <property type="evidence" value="ECO:0007669"/>
    <property type="project" value="UniProtKB-KW"/>
</dbReference>
<keyword evidence="3" id="KW-0963">Cytoplasm</keyword>
<evidence type="ECO:0000256" key="6">
    <source>
        <dbReference type="ARBA" id="ARBA00022695"/>
    </source>
</evidence>
<dbReference type="GO" id="GO:0006310">
    <property type="term" value="P:DNA recombination"/>
    <property type="evidence" value="ECO:0007669"/>
    <property type="project" value="UniProtKB-KW"/>
</dbReference>
<gene>
    <name evidence="24" type="ORF">Amon01_000454700</name>
</gene>
<keyword evidence="16" id="KW-0238">DNA-binding</keyword>
<evidence type="ECO:0000256" key="17">
    <source>
        <dbReference type="ARBA" id="ARBA00023172"/>
    </source>
</evidence>
<keyword evidence="4" id="KW-0815">Transposition</keyword>
<keyword evidence="8" id="KW-0479">Metal-binding</keyword>
<feature type="region of interest" description="Disordered" evidence="22">
    <location>
        <begin position="245"/>
        <end position="286"/>
    </location>
</feature>
<keyword evidence="15" id="KW-0239">DNA-directed DNA polymerase</keyword>
<keyword evidence="12" id="KW-0694">RNA-binding</keyword>
<reference evidence="24" key="1">
    <citation type="submission" date="2023-04" db="EMBL/GenBank/DDBJ databases">
        <title>Ambrosiozyma monospora NBRC 1965.</title>
        <authorList>
            <person name="Ichikawa N."/>
            <person name="Sato H."/>
            <person name="Tonouchi N."/>
        </authorList>
    </citation>
    <scope>NUCLEOTIDE SEQUENCE</scope>
    <source>
        <strain evidence="24">NBRC 1965</strain>
    </source>
</reference>
<comment type="catalytic activity">
    <reaction evidence="21">
        <text>DNA(n) + a 2'-deoxyribonucleoside 5'-triphosphate = DNA(n+1) + diphosphate</text>
        <dbReference type="Rhea" id="RHEA:22508"/>
        <dbReference type="Rhea" id="RHEA-COMP:17339"/>
        <dbReference type="Rhea" id="RHEA-COMP:17340"/>
        <dbReference type="ChEBI" id="CHEBI:33019"/>
        <dbReference type="ChEBI" id="CHEBI:61560"/>
        <dbReference type="ChEBI" id="CHEBI:173112"/>
        <dbReference type="EC" id="2.7.7.7"/>
    </reaction>
</comment>
<dbReference type="GO" id="GO:0005634">
    <property type="term" value="C:nucleus"/>
    <property type="evidence" value="ECO:0007669"/>
    <property type="project" value="UniProtKB-ARBA"/>
</dbReference>
<keyword evidence="13" id="KW-0229">DNA integration</keyword>
<evidence type="ECO:0000256" key="13">
    <source>
        <dbReference type="ARBA" id="ARBA00022908"/>
    </source>
</evidence>
<sequence length="804" mass="91231">MMLQPESYLVDFSHVRLSDADEQLHHYYFSMVIDEKFMTMDTRHPAAKFLKKLAIECDCVKPITNLTKERYDENLNYSEPYSVERKLNEFMFKLKINGYPADENILVDEAIQKAPLKLKMLLRERFINPFVYGQDRLEARRRAVAAKTIDALVEIIGDLISMDPILKDELKESHNVSAAEHINRIMNRSDTGYKSISNGRGGGVSIDLSPDNEWKRKLKCFACKKLGHFQTDKQCPKYKATMQALKNKNKNKNNYRNSKYQSGKKSKQFKKKQNGGGNGSNEKDDVTSSKVANIGITQSNTWVDEALFPGGINHIGAIRNLESDMNKFTGAKGKVGDNVKVSCISRSGKEKCLMLDCGAETSVTDNLSWLFDYQKFDEETMKRVSKSTVGLGNQPLEILGCGKMMVKLVDDRSKASVVLNIPFLYCPRAGGSFLSEGKLISSQVDFRRVEGKPYVYFGDKKEYRMSLIQHTQTPLFPNDSVVNPFDPDGNAVPVSSFVVCGHVHSDFAHINNRKLLESAKHGTIELTEAEYKELRSMGRCEDCIKAKATKKDHGTGSRDKYLVKVPFFLVCSDVCHVATKRGKPVNSEYKYFVTYLDNYTNHLTVYYLRNKSDVPSNFAKYRAMVKNQYECNIRIHYSDRGGEYLNHEMTELMDRYGIRQLTTSGRDSQANGKSERMNRTLMDSIRANLFSAGLGNEYWPYACNYVVSVMNNGIFNDRINEAPEPFLRARVGQGRALTSFETCAFGRLVYLTRESKLIGKLDPRAVPAFYLGPSNKGYGYSLLVKVDNKMRVIDTTHVDFKTCA</sequence>
<dbReference type="AlphaFoldDB" id="A0A9W7DKH9"/>
<evidence type="ECO:0000313" key="25">
    <source>
        <dbReference type="Proteomes" id="UP001165063"/>
    </source>
</evidence>
<keyword evidence="5" id="KW-0808">Transferase</keyword>
<dbReference type="SUPFAM" id="SSF53098">
    <property type="entry name" value="Ribonuclease H-like"/>
    <property type="match status" value="1"/>
</dbReference>
<accession>A0A9W7DKH9</accession>
<evidence type="ECO:0000256" key="16">
    <source>
        <dbReference type="ARBA" id="ARBA00023125"/>
    </source>
</evidence>
<evidence type="ECO:0000256" key="20">
    <source>
        <dbReference type="ARBA" id="ARBA00048173"/>
    </source>
</evidence>
<dbReference type="Gene3D" id="3.30.420.10">
    <property type="entry name" value="Ribonuclease H-like superfamily/Ribonuclease H"/>
    <property type="match status" value="1"/>
</dbReference>
<dbReference type="PANTHER" id="PTHR42648">
    <property type="entry name" value="TRANSPOSASE, PUTATIVE-RELATED"/>
    <property type="match status" value="1"/>
</dbReference>
<evidence type="ECO:0000256" key="22">
    <source>
        <dbReference type="SAM" id="MobiDB-lite"/>
    </source>
</evidence>
<comment type="subcellular location">
    <subcellularLocation>
        <location evidence="2">Cytoplasm</location>
    </subcellularLocation>
</comment>
<keyword evidence="25" id="KW-1185">Reference proteome</keyword>
<keyword evidence="10" id="KW-0378">Hydrolase</keyword>
<dbReference type="GO" id="GO:0032196">
    <property type="term" value="P:transposition"/>
    <property type="evidence" value="ECO:0007669"/>
    <property type="project" value="UniProtKB-KW"/>
</dbReference>
<keyword evidence="6" id="KW-0548">Nucleotidyltransferase</keyword>
<dbReference type="InterPro" id="IPR012337">
    <property type="entry name" value="RNaseH-like_sf"/>
</dbReference>
<evidence type="ECO:0000256" key="2">
    <source>
        <dbReference type="ARBA" id="ARBA00004496"/>
    </source>
</evidence>